<feature type="signal peptide" evidence="1">
    <location>
        <begin position="1"/>
        <end position="19"/>
    </location>
</feature>
<dbReference type="InterPro" id="IPR007487">
    <property type="entry name" value="ABC_transpt-TYRBP-like"/>
</dbReference>
<keyword evidence="3" id="KW-1185">Reference proteome</keyword>
<proteinExistence type="predicted"/>
<feature type="chain" id="PRO_5013213672" description="ABC transporter substrate-binding protein" evidence="1">
    <location>
        <begin position="20"/>
        <end position="357"/>
    </location>
</feature>
<gene>
    <name evidence="2" type="ORF">TPSD3_01480</name>
</gene>
<evidence type="ECO:0008006" key="4">
    <source>
        <dbReference type="Google" id="ProtNLM"/>
    </source>
</evidence>
<sequence>MFYVIALCLLLAQIGAVCAQSIVPEKKPFRIAMALWRGETDIDKSFKQYFRIKNIDVEFEYFDAKSNKDNLPLIVTQIKEKKPDLIFSWGTTVTEKLVGSYESFQRGDLSYIRDIPVVFTIVSYPFDKLAVDKYSGRNITGSSHLASLSNQINAIRSYKEFTRLGIIYNSEEDNSKANVKELRELAQQERFMFIERSIPLDAKGQPIPEMIPSVLEEIAAQVDVLYMGPDSFTAGAHQRVTTLTALWLRVMTFTSTESAIEKEGGYASIGLVSTYKSLGQFAAYQAEQILLHGKKPEEIPIEPLKKFTFIVNTPSINYLANYPPLFVAGYAKYQQRAEHVELVKRLRDKRPLTFKWP</sequence>
<evidence type="ECO:0000313" key="3">
    <source>
        <dbReference type="Proteomes" id="UP000194798"/>
    </source>
</evidence>
<dbReference type="Pfam" id="PF04392">
    <property type="entry name" value="ABC_sub_bind"/>
    <property type="match status" value="1"/>
</dbReference>
<dbReference type="PANTHER" id="PTHR35271:SF1">
    <property type="entry name" value="ABC TRANSPORTER, SUBSTRATE-BINDING LIPOPROTEIN"/>
    <property type="match status" value="1"/>
</dbReference>
<accession>A0A251XA28</accession>
<evidence type="ECO:0000313" key="2">
    <source>
        <dbReference type="EMBL" id="OUD15229.1"/>
    </source>
</evidence>
<dbReference type="AlphaFoldDB" id="A0A251XA28"/>
<evidence type="ECO:0000256" key="1">
    <source>
        <dbReference type="SAM" id="SignalP"/>
    </source>
</evidence>
<protein>
    <recommendedName>
        <fullName evidence="4">ABC transporter substrate-binding protein</fullName>
    </recommendedName>
</protein>
<keyword evidence="1" id="KW-0732">Signal</keyword>
<dbReference type="Gene3D" id="3.40.50.2300">
    <property type="match status" value="2"/>
</dbReference>
<dbReference type="PANTHER" id="PTHR35271">
    <property type="entry name" value="ABC TRANSPORTER, SUBSTRATE-BINDING LIPOPROTEIN-RELATED"/>
    <property type="match status" value="1"/>
</dbReference>
<reference evidence="2 3" key="1">
    <citation type="submission" date="2016-12" db="EMBL/GenBank/DDBJ databases">
        <title>Thioflexothrix psekupsii D3 genome sequencing and assembly.</title>
        <authorList>
            <person name="Fomenkov A."/>
            <person name="Vincze T."/>
            <person name="Grabovich M."/>
            <person name="Anton B.P."/>
            <person name="Dubinina G."/>
            <person name="Orlova M."/>
            <person name="Belousova E."/>
            <person name="Roberts R.J."/>
        </authorList>
    </citation>
    <scope>NUCLEOTIDE SEQUENCE [LARGE SCALE GENOMIC DNA]</scope>
    <source>
        <strain evidence="2">D3</strain>
    </source>
</reference>
<organism evidence="2 3">
    <name type="scientific">Thioflexithrix psekupsensis</name>
    <dbReference type="NCBI Taxonomy" id="1570016"/>
    <lineage>
        <taxon>Bacteria</taxon>
        <taxon>Pseudomonadati</taxon>
        <taxon>Pseudomonadota</taxon>
        <taxon>Gammaproteobacteria</taxon>
        <taxon>Thiotrichales</taxon>
        <taxon>Thioflexithrix</taxon>
    </lineage>
</organism>
<dbReference type="EMBL" id="MSLT01000006">
    <property type="protein sequence ID" value="OUD15229.1"/>
    <property type="molecule type" value="Genomic_DNA"/>
</dbReference>
<comment type="caution">
    <text evidence="2">The sequence shown here is derived from an EMBL/GenBank/DDBJ whole genome shotgun (WGS) entry which is preliminary data.</text>
</comment>
<dbReference type="CDD" id="cd06325">
    <property type="entry name" value="PBP1_ABC_unchar_transporter"/>
    <property type="match status" value="1"/>
</dbReference>
<dbReference type="Proteomes" id="UP000194798">
    <property type="component" value="Unassembled WGS sequence"/>
</dbReference>
<name>A0A251XA28_9GAMM</name>